<dbReference type="RefSeq" id="XP_018751432.1">
    <property type="nucleotide sequence ID" value="XM_018905011.1"/>
</dbReference>
<gene>
    <name evidence="2" type="ORF">FVEG_15810</name>
</gene>
<dbReference type="RefSeq" id="XP_018751433.1">
    <property type="nucleotide sequence ID" value="XM_018905012.1"/>
</dbReference>
<keyword evidence="3" id="KW-1185">Reference proteome</keyword>
<dbReference type="RefSeq" id="XP_018751429.1">
    <property type="nucleotide sequence ID" value="XM_018905008.1"/>
</dbReference>
<dbReference type="EMBL" id="DS022248">
    <property type="protein sequence ID" value="EWG45228.1"/>
    <property type="molecule type" value="Genomic_DNA"/>
</dbReference>
<dbReference type="RefSeq" id="XP_018751425.1">
    <property type="nucleotide sequence ID" value="XM_018905023.1"/>
</dbReference>
<dbReference type="EMBL" id="DS022248">
    <property type="protein sequence ID" value="EWG45236.1"/>
    <property type="molecule type" value="Genomic_DNA"/>
</dbReference>
<dbReference type="EMBL" id="DS022248">
    <property type="protein sequence ID" value="EWG45242.1"/>
    <property type="molecule type" value="Genomic_DNA"/>
</dbReference>
<name>W7MCB4_GIBM7</name>
<dbReference type="RefSeq" id="XP_018751422.1">
    <property type="nucleotide sequence ID" value="XM_018905020.1"/>
</dbReference>
<dbReference type="EMBL" id="DS022248">
    <property type="protein sequence ID" value="EWG45241.1"/>
    <property type="molecule type" value="Genomic_DNA"/>
</dbReference>
<dbReference type="RefSeq" id="XP_018751426.1">
    <property type="nucleotide sequence ID" value="XM_018905024.1"/>
</dbReference>
<evidence type="ECO:0000313" key="3">
    <source>
        <dbReference type="Proteomes" id="UP000009096"/>
    </source>
</evidence>
<dbReference type="RefSeq" id="XP_018751434.1">
    <property type="nucleotide sequence ID" value="XM_018905013.1"/>
</dbReference>
<dbReference type="GeneID" id="30072686"/>
<dbReference type="Proteomes" id="UP000009096">
    <property type="component" value="Chromosome 2"/>
</dbReference>
<dbReference type="RefSeq" id="XP_018751436.1">
    <property type="nucleotide sequence ID" value="XM_018905015.1"/>
</dbReference>
<accession>W7MCB4</accession>
<proteinExistence type="predicted"/>
<dbReference type="RefSeq" id="XP_018751431.1">
    <property type="nucleotide sequence ID" value="XM_018905010.1"/>
</dbReference>
<dbReference type="EMBL" id="DS022248">
    <property type="protein sequence ID" value="EWG45244.1"/>
    <property type="molecule type" value="Genomic_DNA"/>
</dbReference>
<dbReference type="RefSeq" id="XP_018751428.1">
    <property type="nucleotide sequence ID" value="XM_018905026.1"/>
</dbReference>
<dbReference type="RefSeq" id="XP_018751424.1">
    <property type="nucleotide sequence ID" value="XM_018905022.1"/>
</dbReference>
<dbReference type="RefSeq" id="XP_018751423.1">
    <property type="nucleotide sequence ID" value="XM_018905021.1"/>
</dbReference>
<dbReference type="KEGG" id="fvr:FVEG_15810"/>
<dbReference type="EMBL" id="DS022248">
    <property type="protein sequence ID" value="EWG45246.1"/>
    <property type="molecule type" value="Genomic_DNA"/>
</dbReference>
<dbReference type="RefSeq" id="XP_018751419.1">
    <property type="nucleotide sequence ID" value="XM_018905006.1"/>
</dbReference>
<dbReference type="VEuPathDB" id="FungiDB:FVEG_15810"/>
<dbReference type="EMBL" id="DS022248">
    <property type="protein sequence ID" value="EWG45234.1"/>
    <property type="molecule type" value="Genomic_DNA"/>
</dbReference>
<dbReference type="EMBL" id="DS022248">
    <property type="protein sequence ID" value="EWG45233.1"/>
    <property type="molecule type" value="Genomic_DNA"/>
</dbReference>
<dbReference type="RefSeq" id="XP_018751420.1">
    <property type="nucleotide sequence ID" value="XM_018905007.1"/>
</dbReference>
<protein>
    <submittedName>
        <fullName evidence="2">Uncharacterized protein</fullName>
    </submittedName>
</protein>
<feature type="region of interest" description="Disordered" evidence="1">
    <location>
        <begin position="40"/>
        <end position="68"/>
    </location>
</feature>
<dbReference type="RefSeq" id="XP_018751437.1">
    <property type="nucleotide sequence ID" value="XM_018905016.1"/>
</dbReference>
<evidence type="ECO:0000256" key="1">
    <source>
        <dbReference type="SAM" id="MobiDB-lite"/>
    </source>
</evidence>
<reference evidence="2 3" key="1">
    <citation type="journal article" date="2010" name="Nature">
        <title>Comparative genomics reveals mobile pathogenicity chromosomes in Fusarium.</title>
        <authorList>
            <person name="Ma L.J."/>
            <person name="van der Does H.C."/>
            <person name="Borkovich K.A."/>
            <person name="Coleman J.J."/>
            <person name="Daboussi M.J."/>
            <person name="Di Pietro A."/>
            <person name="Dufresne M."/>
            <person name="Freitag M."/>
            <person name="Grabherr M."/>
            <person name="Henrissat B."/>
            <person name="Houterman P.M."/>
            <person name="Kang S."/>
            <person name="Shim W.B."/>
            <person name="Woloshuk C."/>
            <person name="Xie X."/>
            <person name="Xu J.R."/>
            <person name="Antoniw J."/>
            <person name="Baker S.E."/>
            <person name="Bluhm B.H."/>
            <person name="Breakspear A."/>
            <person name="Brown D.W."/>
            <person name="Butchko R.A."/>
            <person name="Chapman S."/>
            <person name="Coulson R."/>
            <person name="Coutinho P.M."/>
            <person name="Danchin E.G."/>
            <person name="Diener A."/>
            <person name="Gale L.R."/>
            <person name="Gardiner D.M."/>
            <person name="Goff S."/>
            <person name="Hammond-Kosack K.E."/>
            <person name="Hilburn K."/>
            <person name="Hua-Van A."/>
            <person name="Jonkers W."/>
            <person name="Kazan K."/>
            <person name="Kodira C.D."/>
            <person name="Koehrsen M."/>
            <person name="Kumar L."/>
            <person name="Lee Y.H."/>
            <person name="Li L."/>
            <person name="Manners J.M."/>
            <person name="Miranda-Saavedra D."/>
            <person name="Mukherjee M."/>
            <person name="Park G."/>
            <person name="Park J."/>
            <person name="Park S.Y."/>
            <person name="Proctor R.H."/>
            <person name="Regev A."/>
            <person name="Ruiz-Roldan M.C."/>
            <person name="Sain D."/>
            <person name="Sakthikumar S."/>
            <person name="Sykes S."/>
            <person name="Schwartz D.C."/>
            <person name="Turgeon B.G."/>
            <person name="Wapinski I."/>
            <person name="Yoder O."/>
            <person name="Young S."/>
            <person name="Zeng Q."/>
            <person name="Zhou S."/>
            <person name="Galagan J."/>
            <person name="Cuomo C.A."/>
            <person name="Kistler H.C."/>
            <person name="Rep M."/>
        </authorList>
    </citation>
    <scope>NUCLEOTIDE SEQUENCE [LARGE SCALE GENOMIC DNA]</scope>
    <source>
        <strain evidence="2">7600</strain>
        <strain evidence="3">M3125 / FGSC 7600</strain>
    </source>
</reference>
<evidence type="ECO:0000313" key="2">
    <source>
        <dbReference type="EMBL" id="EWG45245.1"/>
    </source>
</evidence>
<dbReference type="EMBL" id="DS022248">
    <property type="protein sequence ID" value="EWG45235.1"/>
    <property type="molecule type" value="Genomic_DNA"/>
</dbReference>
<dbReference type="RefSeq" id="XP_018751435.1">
    <property type="nucleotide sequence ID" value="XM_018905014.1"/>
</dbReference>
<dbReference type="RefSeq" id="XP_018751427.1">
    <property type="nucleotide sequence ID" value="XM_018905025.1"/>
</dbReference>
<dbReference type="EMBL" id="DS022248">
    <property type="protein sequence ID" value="EWG45248.1"/>
    <property type="molecule type" value="Genomic_DNA"/>
</dbReference>
<dbReference type="RefSeq" id="XP_018751421.1">
    <property type="nucleotide sequence ID" value="XM_018905018.1"/>
</dbReference>
<dbReference type="EMBL" id="DS022248">
    <property type="protein sequence ID" value="EWG45243.1"/>
    <property type="molecule type" value="Genomic_DNA"/>
</dbReference>
<dbReference type="AlphaFoldDB" id="W7MCB4"/>
<dbReference type="EMBL" id="DS022248">
    <property type="protein sequence ID" value="EWG45239.1"/>
    <property type="molecule type" value="Genomic_DNA"/>
</dbReference>
<dbReference type="EMBL" id="DS022248">
    <property type="protein sequence ID" value="EWG45232.1"/>
    <property type="molecule type" value="Genomic_DNA"/>
</dbReference>
<organism evidence="2 3">
    <name type="scientific">Gibberella moniliformis (strain M3125 / FGSC 7600)</name>
    <name type="common">Maize ear and stalk rot fungus</name>
    <name type="synonym">Fusarium verticillioides</name>
    <dbReference type="NCBI Taxonomy" id="334819"/>
    <lineage>
        <taxon>Eukaryota</taxon>
        <taxon>Fungi</taxon>
        <taxon>Dikarya</taxon>
        <taxon>Ascomycota</taxon>
        <taxon>Pezizomycotina</taxon>
        <taxon>Sordariomycetes</taxon>
        <taxon>Hypocreomycetidae</taxon>
        <taxon>Hypocreales</taxon>
        <taxon>Nectriaceae</taxon>
        <taxon>Fusarium</taxon>
        <taxon>Fusarium fujikuroi species complex</taxon>
    </lineage>
</organism>
<dbReference type="EMBL" id="DS022248">
    <property type="protein sequence ID" value="EWG45240.1"/>
    <property type="molecule type" value="Genomic_DNA"/>
</dbReference>
<dbReference type="EMBL" id="DS022248">
    <property type="protein sequence ID" value="EWG45231.1"/>
    <property type="molecule type" value="Genomic_DNA"/>
</dbReference>
<sequence>MDKAGRDRRAAVAANVCQSAMSLSTVLELISDELGVQRYEKKPSRAQRSSGCRTGLPKSSRIGHPDYQSVSQSNMEATTFFADHLLSAGTNQAWPMTRPPKKNNNSGCQCRRKSRLIWGLD</sequence>
<dbReference type="EMBL" id="DS022248">
    <property type="protein sequence ID" value="EWG45245.1"/>
    <property type="molecule type" value="Genomic_DNA"/>
</dbReference>
<dbReference type="EMBL" id="DS022248">
    <property type="protein sequence ID" value="EWG45238.1"/>
    <property type="molecule type" value="Genomic_DNA"/>
</dbReference>
<dbReference type="RefSeq" id="XP_018751439.1">
    <property type="nucleotide sequence ID" value="XM_018905019.1"/>
</dbReference>
<dbReference type="EMBL" id="DS022248">
    <property type="protein sequence ID" value="EWG45237.1"/>
    <property type="molecule type" value="Genomic_DNA"/>
</dbReference>
<reference evidence="2" key="2">
    <citation type="submission" date="2013-11" db="EMBL/GenBank/DDBJ databases">
        <authorList>
            <consortium name="The Broad Institute Genome Sequencing Platform"/>
            <person name="Ma L.-J."/>
            <person name="Corby-Kistler H."/>
            <person name="Broz K."/>
            <person name="Gale L.R."/>
            <person name="Jonkers W."/>
            <person name="O'Donnell K."/>
            <person name="Ploetz R."/>
            <person name="Steinberg C."/>
            <person name="Schwartz D.C."/>
            <person name="VanEtten H."/>
            <person name="Zhou S."/>
            <person name="Young S.K."/>
            <person name="Zeng Q."/>
            <person name="Gargeya S."/>
            <person name="Fitzgerald M."/>
            <person name="Abouelleil A."/>
            <person name="Alvarado L."/>
            <person name="Chapman S.B."/>
            <person name="Gainer-Dewar J."/>
            <person name="Goldberg J."/>
            <person name="Griggs A."/>
            <person name="Gujja S."/>
            <person name="Hansen M."/>
            <person name="Howarth C."/>
            <person name="Imamovic A."/>
            <person name="Ireland A."/>
            <person name="Larimer J."/>
            <person name="McCowan C."/>
            <person name="Murphy C."/>
            <person name="Pearson M."/>
            <person name="Poon T.W."/>
            <person name="Priest M."/>
            <person name="Roberts A."/>
            <person name="Saif S."/>
            <person name="Shea T."/>
            <person name="Sykes S."/>
            <person name="Wortman J."/>
            <person name="Nusbaum C."/>
            <person name="Birren B."/>
        </authorList>
    </citation>
    <scope>NUCLEOTIDE SEQUENCE</scope>
    <source>
        <strain evidence="2">7600</strain>
    </source>
</reference>
<dbReference type="EMBL" id="DS022248">
    <property type="protein sequence ID" value="EWG45229.1"/>
    <property type="molecule type" value="Genomic_DNA"/>
</dbReference>
<dbReference type="RefSeq" id="XP_018751438.1">
    <property type="nucleotide sequence ID" value="XM_018905017.1"/>
</dbReference>
<dbReference type="EMBL" id="DS022248">
    <property type="protein sequence ID" value="EWG45230.1"/>
    <property type="molecule type" value="Genomic_DNA"/>
</dbReference>
<dbReference type="RefSeq" id="XP_018751430.1">
    <property type="nucleotide sequence ID" value="XM_018905009.1"/>
</dbReference>
<dbReference type="EMBL" id="DS022248">
    <property type="protein sequence ID" value="EWG45247.1"/>
    <property type="molecule type" value="Genomic_DNA"/>
</dbReference>